<dbReference type="GO" id="GO:0006508">
    <property type="term" value="P:proteolysis"/>
    <property type="evidence" value="ECO:0007669"/>
    <property type="project" value="UniProtKB-KW"/>
</dbReference>
<feature type="domain" description="Ubiquitin-like protease family profile" evidence="4">
    <location>
        <begin position="63"/>
        <end position="94"/>
    </location>
</feature>
<evidence type="ECO:0000256" key="1">
    <source>
        <dbReference type="ARBA" id="ARBA00005234"/>
    </source>
</evidence>
<reference evidence="5 6" key="1">
    <citation type="submission" date="2024-05" db="EMBL/GenBank/DDBJ databases">
        <title>Haplotype-resolved chromosome-level genome assembly of Huyou (Citrus changshanensis).</title>
        <authorList>
            <person name="Miao C."/>
            <person name="Chen W."/>
            <person name="Wu Y."/>
            <person name="Wang L."/>
            <person name="Zhao S."/>
            <person name="Grierson D."/>
            <person name="Xu C."/>
            <person name="Chen K."/>
        </authorList>
    </citation>
    <scope>NUCLEOTIDE SEQUENCE [LARGE SCALE GENOMIC DNA]</scope>
    <source>
        <strain evidence="5">01-14</strain>
        <tissue evidence="5">Leaf</tissue>
    </source>
</reference>
<keyword evidence="3" id="KW-0378">Hydrolase</keyword>
<accession>A0AAP0M1D8</accession>
<dbReference type="AlphaFoldDB" id="A0AAP0M1D8"/>
<evidence type="ECO:0000256" key="3">
    <source>
        <dbReference type="ARBA" id="ARBA00022801"/>
    </source>
</evidence>
<dbReference type="Gene3D" id="3.40.395.10">
    <property type="entry name" value="Adenoviral Proteinase, Chain A"/>
    <property type="match status" value="1"/>
</dbReference>
<sequence>MQTTRRMIHKLQFDEYMINRFMMGERPWSAVDQASYLYIQGFHRERLTLRVSTDPYDVVRLTVGVPQQRPGYGDCGVFVLKIIEYLCTGSPFNFGPHDGPILRLKIVVSMLMIKLSDRSA</sequence>
<protein>
    <recommendedName>
        <fullName evidence="4">Ubiquitin-like protease family profile domain-containing protein</fullName>
    </recommendedName>
</protein>
<dbReference type="Proteomes" id="UP001428341">
    <property type="component" value="Unassembled WGS sequence"/>
</dbReference>
<evidence type="ECO:0000313" key="6">
    <source>
        <dbReference type="Proteomes" id="UP001428341"/>
    </source>
</evidence>
<proteinExistence type="inferred from homology"/>
<keyword evidence="6" id="KW-1185">Reference proteome</keyword>
<comment type="similarity">
    <text evidence="1">Belongs to the peptidase C48 family.</text>
</comment>
<comment type="caution">
    <text evidence="5">The sequence shown here is derived from an EMBL/GenBank/DDBJ whole genome shotgun (WGS) entry which is preliminary data.</text>
</comment>
<name>A0AAP0M1D8_9ROSI</name>
<evidence type="ECO:0000256" key="2">
    <source>
        <dbReference type="ARBA" id="ARBA00022670"/>
    </source>
</evidence>
<dbReference type="Pfam" id="PF02902">
    <property type="entry name" value="Peptidase_C48"/>
    <property type="match status" value="1"/>
</dbReference>
<organism evidence="5 6">
    <name type="scientific">Citrus x changshan-huyou</name>
    <dbReference type="NCBI Taxonomy" id="2935761"/>
    <lineage>
        <taxon>Eukaryota</taxon>
        <taxon>Viridiplantae</taxon>
        <taxon>Streptophyta</taxon>
        <taxon>Embryophyta</taxon>
        <taxon>Tracheophyta</taxon>
        <taxon>Spermatophyta</taxon>
        <taxon>Magnoliopsida</taxon>
        <taxon>eudicotyledons</taxon>
        <taxon>Gunneridae</taxon>
        <taxon>Pentapetalae</taxon>
        <taxon>rosids</taxon>
        <taxon>malvids</taxon>
        <taxon>Sapindales</taxon>
        <taxon>Rutaceae</taxon>
        <taxon>Aurantioideae</taxon>
        <taxon>Citrus</taxon>
    </lineage>
</organism>
<dbReference type="EMBL" id="JBCGBO010000007">
    <property type="protein sequence ID" value="KAK9187904.1"/>
    <property type="molecule type" value="Genomic_DNA"/>
</dbReference>
<dbReference type="GO" id="GO:0008234">
    <property type="term" value="F:cysteine-type peptidase activity"/>
    <property type="evidence" value="ECO:0007669"/>
    <property type="project" value="InterPro"/>
</dbReference>
<dbReference type="SUPFAM" id="SSF54001">
    <property type="entry name" value="Cysteine proteinases"/>
    <property type="match status" value="1"/>
</dbReference>
<keyword evidence="2" id="KW-0645">Protease</keyword>
<gene>
    <name evidence="5" type="ORF">WN944_019303</name>
</gene>
<evidence type="ECO:0000313" key="5">
    <source>
        <dbReference type="EMBL" id="KAK9187904.1"/>
    </source>
</evidence>
<evidence type="ECO:0000259" key="4">
    <source>
        <dbReference type="Pfam" id="PF02902"/>
    </source>
</evidence>
<dbReference type="InterPro" id="IPR003653">
    <property type="entry name" value="Peptidase_C48_C"/>
</dbReference>
<dbReference type="InterPro" id="IPR038765">
    <property type="entry name" value="Papain-like_cys_pep_sf"/>
</dbReference>